<reference evidence="2" key="1">
    <citation type="submission" date="2020-11" db="EMBL/GenBank/DDBJ databases">
        <title>Isolation and identification of active actinomycetes.</title>
        <authorList>
            <person name="Yu B."/>
        </authorList>
    </citation>
    <scope>NUCLEOTIDE SEQUENCE</scope>
    <source>
        <strain evidence="2">NEAU-YB345</strain>
    </source>
</reference>
<sequence length="106" mass="10684">MAQSTGQQQLAHRNPLATLLNTDGKAHPLENTLTAVTAVLGIIAIATCAFRSLHVLASWAGLIGVITAGVAQYKSATTAERFIIVVFGGAAAVGLGIGLAHGGLVP</sequence>
<feature type="transmembrane region" description="Helical" evidence="1">
    <location>
        <begin position="82"/>
        <end position="104"/>
    </location>
</feature>
<evidence type="ECO:0000313" key="2">
    <source>
        <dbReference type="EMBL" id="MBF9068141.1"/>
    </source>
</evidence>
<evidence type="ECO:0000313" key="3">
    <source>
        <dbReference type="Proteomes" id="UP000657385"/>
    </source>
</evidence>
<protein>
    <submittedName>
        <fullName evidence="2">Uncharacterized protein</fullName>
    </submittedName>
</protein>
<keyword evidence="1" id="KW-1133">Transmembrane helix</keyword>
<accession>A0A931B0M5</accession>
<keyword evidence="3" id="KW-1185">Reference proteome</keyword>
<comment type="caution">
    <text evidence="2">The sequence shown here is derived from an EMBL/GenBank/DDBJ whole genome shotgun (WGS) entry which is preliminary data.</text>
</comment>
<proteinExistence type="predicted"/>
<gene>
    <name evidence="2" type="ORF">I2501_08825</name>
</gene>
<evidence type="ECO:0000256" key="1">
    <source>
        <dbReference type="SAM" id="Phobius"/>
    </source>
</evidence>
<dbReference type="RefSeq" id="WP_196193303.1">
    <property type="nucleotide sequence ID" value="NZ_JADPRT010000003.1"/>
</dbReference>
<keyword evidence="1" id="KW-0812">Transmembrane</keyword>
<keyword evidence="1" id="KW-0472">Membrane</keyword>
<organism evidence="2 3">
    <name type="scientific">Streptacidiphilus fuscans</name>
    <dbReference type="NCBI Taxonomy" id="2789292"/>
    <lineage>
        <taxon>Bacteria</taxon>
        <taxon>Bacillati</taxon>
        <taxon>Actinomycetota</taxon>
        <taxon>Actinomycetes</taxon>
        <taxon>Kitasatosporales</taxon>
        <taxon>Streptomycetaceae</taxon>
        <taxon>Streptacidiphilus</taxon>
    </lineage>
</organism>
<dbReference type="EMBL" id="JADPRT010000003">
    <property type="protein sequence ID" value="MBF9068141.1"/>
    <property type="molecule type" value="Genomic_DNA"/>
</dbReference>
<dbReference type="Proteomes" id="UP000657385">
    <property type="component" value="Unassembled WGS sequence"/>
</dbReference>
<dbReference type="AlphaFoldDB" id="A0A931B0M5"/>
<name>A0A931B0M5_9ACTN</name>
<feature type="transmembrane region" description="Helical" evidence="1">
    <location>
        <begin position="38"/>
        <end position="70"/>
    </location>
</feature>